<sequence length="35" mass="3835">MANLTKAPAQDLVSEQIRSKVFIIISHWNGATPPT</sequence>
<gene>
    <name evidence="1" type="ORF">FHR65_004097</name>
</gene>
<organism evidence="1">
    <name type="scientific">Xanthomonas arboricola</name>
    <dbReference type="NCBI Taxonomy" id="56448"/>
    <lineage>
        <taxon>Bacteria</taxon>
        <taxon>Pseudomonadati</taxon>
        <taxon>Pseudomonadota</taxon>
        <taxon>Gammaproteobacteria</taxon>
        <taxon>Lysobacterales</taxon>
        <taxon>Lysobacteraceae</taxon>
        <taxon>Xanthomonas</taxon>
    </lineage>
</organism>
<evidence type="ECO:0000313" key="1">
    <source>
        <dbReference type="EMBL" id="MBB5672496.1"/>
    </source>
</evidence>
<reference evidence="1" key="1">
    <citation type="submission" date="2020-08" db="EMBL/GenBank/DDBJ databases">
        <title>Studying the diversity of plant-associated saprophytic bacteria and their role in host health and plant-pathogen interactions.</title>
        <authorList>
            <person name="Potnis N."/>
        </authorList>
    </citation>
    <scope>NUCLEOTIDE SEQUENCE</scope>
    <source>
        <strain evidence="1">F21</strain>
    </source>
</reference>
<dbReference type="EMBL" id="JACIIQ010000025">
    <property type="protein sequence ID" value="MBB5672496.1"/>
    <property type="molecule type" value="Genomic_DNA"/>
</dbReference>
<dbReference type="AlphaFoldDB" id="A0AB73H2X9"/>
<accession>A0AB73H2X9</accession>
<comment type="caution">
    <text evidence="1">The sequence shown here is derived from an EMBL/GenBank/DDBJ whole genome shotgun (WGS) entry which is preliminary data.</text>
</comment>
<name>A0AB73H2X9_9XANT</name>
<proteinExistence type="predicted"/>
<dbReference type="Proteomes" id="UP000528595">
    <property type="component" value="Unassembled WGS sequence"/>
</dbReference>
<protein>
    <submittedName>
        <fullName evidence="1">Uncharacterized protein</fullName>
    </submittedName>
</protein>